<dbReference type="Pfam" id="PF00400">
    <property type="entry name" value="WD40"/>
    <property type="match status" value="4"/>
</dbReference>
<gene>
    <name evidence="3" type="ORF">THAOC_21362</name>
</gene>
<dbReference type="PROSITE" id="PS50294">
    <property type="entry name" value="WD_REPEATS_REGION"/>
    <property type="match status" value="1"/>
</dbReference>
<dbReference type="GO" id="GO:0006623">
    <property type="term" value="P:protein targeting to vacuole"/>
    <property type="evidence" value="ECO:0007669"/>
    <property type="project" value="TreeGrafter"/>
</dbReference>
<dbReference type="Gene3D" id="2.130.10.10">
    <property type="entry name" value="YVTN repeat-like/Quinoprotein amine dehydrogenase"/>
    <property type="match status" value="2"/>
</dbReference>
<keyword evidence="2" id="KW-0853">WD repeat</keyword>
<dbReference type="SUPFAM" id="SSF50978">
    <property type="entry name" value="WD40 repeat-like"/>
    <property type="match status" value="1"/>
</dbReference>
<dbReference type="InterPro" id="IPR045162">
    <property type="entry name" value="Vps15-like"/>
</dbReference>
<dbReference type="EMBL" id="AGNL01025028">
    <property type="protein sequence ID" value="EJK58504.1"/>
    <property type="molecule type" value="Genomic_DNA"/>
</dbReference>
<reference evidence="3 4" key="1">
    <citation type="journal article" date="2012" name="Genome Biol.">
        <title>Genome and low-iron response of an oceanic diatom adapted to chronic iron limitation.</title>
        <authorList>
            <person name="Lommer M."/>
            <person name="Specht M."/>
            <person name="Roy A.S."/>
            <person name="Kraemer L."/>
            <person name="Andreson R."/>
            <person name="Gutowska M.A."/>
            <person name="Wolf J."/>
            <person name="Bergner S.V."/>
            <person name="Schilhabel M.B."/>
            <person name="Klostermeier U.C."/>
            <person name="Beiko R.G."/>
            <person name="Rosenstiel P."/>
            <person name="Hippler M."/>
            <person name="Laroche J."/>
        </authorList>
    </citation>
    <scope>NUCLEOTIDE SEQUENCE [LARGE SCALE GENOMIC DNA]</scope>
    <source>
        <strain evidence="3 4">CCMP1005</strain>
    </source>
</reference>
<dbReference type="GO" id="GO:0016236">
    <property type="term" value="P:macroautophagy"/>
    <property type="evidence" value="ECO:0007669"/>
    <property type="project" value="InterPro"/>
</dbReference>
<comment type="caution">
    <text evidence="3">The sequence shown here is derived from an EMBL/GenBank/DDBJ whole genome shotgun (WGS) entry which is preliminary data.</text>
</comment>
<feature type="non-terminal residue" evidence="3">
    <location>
        <position position="1"/>
    </location>
</feature>
<dbReference type="InterPro" id="IPR001680">
    <property type="entry name" value="WD40_rpt"/>
</dbReference>
<evidence type="ECO:0000256" key="2">
    <source>
        <dbReference type="PROSITE-ProRule" id="PRU00221"/>
    </source>
</evidence>
<feature type="repeat" description="WD" evidence="2">
    <location>
        <begin position="392"/>
        <end position="424"/>
    </location>
</feature>
<accession>K0S170</accession>
<dbReference type="AlphaFoldDB" id="K0S170"/>
<dbReference type="PROSITE" id="PS50082">
    <property type="entry name" value="WD_REPEATS_2"/>
    <property type="match status" value="1"/>
</dbReference>
<dbReference type="GO" id="GO:0034272">
    <property type="term" value="C:phosphatidylinositol 3-kinase complex, class III, type II"/>
    <property type="evidence" value="ECO:0007669"/>
    <property type="project" value="TreeGrafter"/>
</dbReference>
<dbReference type="GO" id="GO:0071561">
    <property type="term" value="C:nucleus-vacuole junction"/>
    <property type="evidence" value="ECO:0007669"/>
    <property type="project" value="TreeGrafter"/>
</dbReference>
<dbReference type="GO" id="GO:0045324">
    <property type="term" value="P:late endosome to vacuole transport"/>
    <property type="evidence" value="ECO:0007669"/>
    <property type="project" value="InterPro"/>
</dbReference>
<dbReference type="GO" id="GO:0000166">
    <property type="term" value="F:nucleotide binding"/>
    <property type="evidence" value="ECO:0007669"/>
    <property type="project" value="UniProtKB-KW"/>
</dbReference>
<organism evidence="3 4">
    <name type="scientific">Thalassiosira oceanica</name>
    <name type="common">Marine diatom</name>
    <dbReference type="NCBI Taxonomy" id="159749"/>
    <lineage>
        <taxon>Eukaryota</taxon>
        <taxon>Sar</taxon>
        <taxon>Stramenopiles</taxon>
        <taxon>Ochrophyta</taxon>
        <taxon>Bacillariophyta</taxon>
        <taxon>Coscinodiscophyceae</taxon>
        <taxon>Thalassiosirophycidae</taxon>
        <taxon>Thalassiosirales</taxon>
        <taxon>Thalassiosiraceae</taxon>
        <taxon>Thalassiosira</taxon>
    </lineage>
</organism>
<dbReference type="eggNOG" id="KOG1240">
    <property type="taxonomic scope" value="Eukaryota"/>
</dbReference>
<keyword evidence="1" id="KW-0547">Nucleotide-binding</keyword>
<evidence type="ECO:0008006" key="5">
    <source>
        <dbReference type="Google" id="ProtNLM"/>
    </source>
</evidence>
<proteinExistence type="predicted"/>
<evidence type="ECO:0000313" key="3">
    <source>
        <dbReference type="EMBL" id="EJK58504.1"/>
    </source>
</evidence>
<dbReference type="OrthoDB" id="242910at2759"/>
<evidence type="ECO:0000313" key="4">
    <source>
        <dbReference type="Proteomes" id="UP000266841"/>
    </source>
</evidence>
<evidence type="ECO:0000256" key="1">
    <source>
        <dbReference type="ARBA" id="ARBA00022741"/>
    </source>
</evidence>
<sequence>GGPVNRISVSDDQTFFVSASDDGTSRVFELMSVADSGGDMRSRLTYHGHDETARVNNCTILKNTHSVATGCSKGTVHVWRVDTTTSQQTNQTKRTRVSGQSLVRSVDPGEGEVMALSQFYTSSASVVTYATQRGTIHTLDLRTAREPFALRLFPETGSVTDIQIGADQNWLVAGTRGGFMSLFDLRYHNCVKLWRHGRSSPIKRLSAVLGAGASGASSRPLVFAGCDGDETALFDLASGGCLQCYRVLDQSLTYVDRSALPKSSLSIPQLEDVAIPSKQSSRLVPSYDLMRRSRPQTGYSVNAVVGNINAQGSSFLLTGSDSQVRCWNLNSTSKSCCVSGLSLNQPPPSFEQVKVGGNSRLILCRQPSAPPSNLVEGSKLPQYRRQGVVGCDKGHTDSILDLKIAKAPAVVLSASRDNTVKLWA</sequence>
<dbReference type="Proteomes" id="UP000266841">
    <property type="component" value="Unassembled WGS sequence"/>
</dbReference>
<dbReference type="PANTHER" id="PTHR17583:SF0">
    <property type="entry name" value="PHOSPHOINOSITIDE 3-KINASE REGULATORY SUBUNIT 4"/>
    <property type="match status" value="1"/>
</dbReference>
<dbReference type="GO" id="GO:0004674">
    <property type="term" value="F:protein serine/threonine kinase activity"/>
    <property type="evidence" value="ECO:0007669"/>
    <property type="project" value="InterPro"/>
</dbReference>
<dbReference type="OMA" id="FVENTHC"/>
<protein>
    <recommendedName>
        <fullName evidence="5">Anaphase-promoting complex subunit 4 WD40 domain-containing protein</fullName>
    </recommendedName>
</protein>
<dbReference type="GO" id="GO:0005770">
    <property type="term" value="C:late endosome"/>
    <property type="evidence" value="ECO:0007669"/>
    <property type="project" value="TreeGrafter"/>
</dbReference>
<dbReference type="GO" id="GO:0034271">
    <property type="term" value="C:phosphatidylinositol 3-kinase complex, class III, type I"/>
    <property type="evidence" value="ECO:0007669"/>
    <property type="project" value="TreeGrafter"/>
</dbReference>
<name>K0S170_THAOC</name>
<dbReference type="PANTHER" id="PTHR17583">
    <property type="entry name" value="PHOSPHOINOSITIDE 3-KINASE REGULATORY SUBUNIT 4"/>
    <property type="match status" value="1"/>
</dbReference>
<dbReference type="InterPro" id="IPR036322">
    <property type="entry name" value="WD40_repeat_dom_sf"/>
</dbReference>
<dbReference type="SMART" id="SM00320">
    <property type="entry name" value="WD40"/>
    <property type="match status" value="5"/>
</dbReference>
<dbReference type="InterPro" id="IPR015943">
    <property type="entry name" value="WD40/YVTN_repeat-like_dom_sf"/>
</dbReference>
<keyword evidence="4" id="KW-1185">Reference proteome</keyword>